<evidence type="ECO:0000256" key="12">
    <source>
        <dbReference type="HAMAP-Rule" id="MF_00847"/>
    </source>
</evidence>
<keyword evidence="6 12" id="KW-0547">Nucleotide-binding</keyword>
<dbReference type="GO" id="GO:0000049">
    <property type="term" value="F:tRNA binding"/>
    <property type="evidence" value="ECO:0007669"/>
    <property type="project" value="UniProtKB-UniRule"/>
</dbReference>
<feature type="binding site" evidence="12">
    <location>
        <begin position="350"/>
        <end position="357"/>
    </location>
    <ligand>
        <name>ATP</name>
        <dbReference type="ChEBI" id="CHEBI:30616"/>
        <label>2</label>
    </ligand>
</feature>
<dbReference type="SMART" id="SM00382">
    <property type="entry name" value="AAA"/>
    <property type="match status" value="2"/>
</dbReference>
<dbReference type="InterPro" id="IPR022374">
    <property type="entry name" value="EttA"/>
</dbReference>
<evidence type="ECO:0000256" key="10">
    <source>
        <dbReference type="ARBA" id="ARBA00022884"/>
    </source>
</evidence>
<dbReference type="EC" id="3.6.1.-" evidence="12"/>
<dbReference type="Proteomes" id="UP000001054">
    <property type="component" value="Chromosome"/>
</dbReference>
<name>C3MEQ4_SINFN</name>
<feature type="region of interest" description="PtIM" evidence="12">
    <location>
        <begin position="236"/>
        <end position="316"/>
    </location>
</feature>
<evidence type="ECO:0000256" key="9">
    <source>
        <dbReference type="ARBA" id="ARBA00022845"/>
    </source>
</evidence>
<dbReference type="GO" id="GO:0043022">
    <property type="term" value="F:ribosome binding"/>
    <property type="evidence" value="ECO:0007669"/>
    <property type="project" value="UniProtKB-UniRule"/>
</dbReference>
<evidence type="ECO:0000256" key="2">
    <source>
        <dbReference type="ARBA" id="ARBA00022490"/>
    </source>
</evidence>
<evidence type="ECO:0000256" key="6">
    <source>
        <dbReference type="ARBA" id="ARBA00022741"/>
    </source>
</evidence>
<dbReference type="PANTHER" id="PTHR43858">
    <property type="entry name" value="ENERGY-DEPENDENT TRANSLATIONAL THROTTLE PROTEIN ETTA"/>
    <property type="match status" value="1"/>
</dbReference>
<dbReference type="EMBL" id="CP001389">
    <property type="protein sequence ID" value="ACP25895.1"/>
    <property type="molecule type" value="Genomic_DNA"/>
</dbReference>
<evidence type="ECO:0000256" key="4">
    <source>
        <dbReference type="ARBA" id="ARBA00022730"/>
    </source>
</evidence>
<keyword evidence="11 12" id="KW-0648">Protein biosynthesis</keyword>
<dbReference type="NCBIfam" id="TIGR03719">
    <property type="entry name" value="ABC_ABC_ChvD"/>
    <property type="match status" value="1"/>
</dbReference>
<feature type="domain" description="ABC transporter" evidence="13">
    <location>
        <begin position="318"/>
        <end position="535"/>
    </location>
</feature>
<evidence type="ECO:0000256" key="1">
    <source>
        <dbReference type="ARBA" id="ARBA00005868"/>
    </source>
</evidence>
<dbReference type="SUPFAM" id="SSF52540">
    <property type="entry name" value="P-loop containing nucleoside triphosphate hydrolases"/>
    <property type="match status" value="2"/>
</dbReference>
<reference evidence="14 15" key="1">
    <citation type="journal article" date="2009" name="Appl. Environ. Microbiol.">
        <title>Rhizobium sp. strain NGR234 possesses a remarkable number of secretion systems.</title>
        <authorList>
            <person name="Schmeisser C."/>
            <person name="Liesegang H."/>
            <person name="Krysciak D."/>
            <person name="Bakkou N."/>
            <person name="Le Quere A."/>
            <person name="Wollherr A."/>
            <person name="Heinemeyer I."/>
            <person name="Morgenstern B."/>
            <person name="Pommerening-Roeser A."/>
            <person name="Flores M."/>
            <person name="Palacios R."/>
            <person name="Brenner S."/>
            <person name="Gottschalk G."/>
            <person name="Schmitz R.A."/>
            <person name="Broughton W.J."/>
            <person name="Perret X."/>
            <person name="Strittmatter A.W."/>
            <person name="Streit W.R."/>
        </authorList>
    </citation>
    <scope>NUCLEOTIDE SEQUENCE [LARGE SCALE GENOMIC DNA]</scope>
    <source>
        <strain evidence="15">NBRC 101917 / NGR234</strain>
    </source>
</reference>
<dbReference type="FunFam" id="3.40.50.300:FF:000011">
    <property type="entry name" value="Putative ABC transporter ATP-binding component"/>
    <property type="match status" value="1"/>
</dbReference>
<comment type="subunit">
    <text evidence="12">Monomer. Probably contacts ribosomal proteins L1, L5, L33 and S7, the 16S and 23S rRNA and the P-site containing tRNA(fMet).</text>
</comment>
<dbReference type="PANTHER" id="PTHR43858:SF1">
    <property type="entry name" value="ABC TRANSPORTER-RELATED PROTEIN"/>
    <property type="match status" value="1"/>
</dbReference>
<dbReference type="OrthoDB" id="9808609at2"/>
<comment type="function">
    <text evidence="12">A translation factor that gates the progression of the 70S ribosomal initiation complex (IC, containing tRNA(fMet) in the P-site) into the translation elongation cycle by using a mechanism sensitive to the ATP/ADP ratio. Binds to the 70S ribosome E-site where it modulates the state of the translating ribosome during subunit translocation. ATP hydrolysis probably frees it from the ribosome, which can enter the elongation phase.</text>
</comment>
<keyword evidence="10 12" id="KW-0694">RNA-binding</keyword>
<comment type="caution">
    <text evidence="12">Lacks conserved residue(s) required for the propagation of feature annotation.</text>
</comment>
<dbReference type="CDD" id="cd03221">
    <property type="entry name" value="ABCF_EF-3"/>
    <property type="match status" value="2"/>
</dbReference>
<gene>
    <name evidence="12" type="primary">ettA</name>
    <name evidence="14" type="ordered locus">NGR_c21330</name>
</gene>
<comment type="similarity">
    <text evidence="1 12">Belongs to the ABC transporter superfamily. ABCF family. Translational throttle EttA subfamily.</text>
</comment>
<dbReference type="GO" id="GO:0006412">
    <property type="term" value="P:translation"/>
    <property type="evidence" value="ECO:0007669"/>
    <property type="project" value="UniProtKB-KW"/>
</dbReference>
<evidence type="ECO:0000313" key="14">
    <source>
        <dbReference type="EMBL" id="ACP25895.1"/>
    </source>
</evidence>
<keyword evidence="7 12" id="KW-0378">Hydrolase</keyword>
<dbReference type="GO" id="GO:0005737">
    <property type="term" value="C:cytoplasm"/>
    <property type="evidence" value="ECO:0007669"/>
    <property type="project" value="UniProtKB-SubCell"/>
</dbReference>
<dbReference type="PROSITE" id="PS50893">
    <property type="entry name" value="ABC_TRANSPORTER_2"/>
    <property type="match status" value="2"/>
</dbReference>
<protein>
    <recommendedName>
        <fullName evidence="12">Energy-dependent translational throttle protein EttA</fullName>
        <ecNumber evidence="12">3.6.1.-</ecNumber>
    </recommendedName>
    <alternativeName>
        <fullName evidence="12">Translational regulatory factor EttA</fullName>
    </alternativeName>
</protein>
<keyword evidence="8 12" id="KW-0067">ATP-binding</keyword>
<dbReference type="RefSeq" id="WP_012708658.1">
    <property type="nucleotide sequence ID" value="NC_012587.1"/>
</dbReference>
<dbReference type="InterPro" id="IPR032781">
    <property type="entry name" value="ABC_tran_Xtn"/>
</dbReference>
<dbReference type="InterPro" id="IPR027417">
    <property type="entry name" value="P-loop_NTPase"/>
</dbReference>
<accession>C3MEQ4</accession>
<dbReference type="Gene3D" id="3.40.50.300">
    <property type="entry name" value="P-loop containing nucleotide triphosphate hydrolases"/>
    <property type="match status" value="2"/>
</dbReference>
<dbReference type="PATRIC" id="fig|394.7.peg.4958"/>
<organism evidence="14 15">
    <name type="scientific">Sinorhizobium fredii (strain NBRC 101917 / NGR234)</name>
    <dbReference type="NCBI Taxonomy" id="394"/>
    <lineage>
        <taxon>Bacteria</taxon>
        <taxon>Pseudomonadati</taxon>
        <taxon>Pseudomonadota</taxon>
        <taxon>Alphaproteobacteria</taxon>
        <taxon>Hyphomicrobiales</taxon>
        <taxon>Rhizobiaceae</taxon>
        <taxon>Sinorhizobium/Ensifer group</taxon>
        <taxon>Sinorhizobium</taxon>
    </lineage>
</organism>
<keyword evidence="3 12" id="KW-0820">tRNA-binding</keyword>
<evidence type="ECO:0000256" key="3">
    <source>
        <dbReference type="ARBA" id="ARBA00022555"/>
    </source>
</evidence>
<dbReference type="PROSITE" id="PS00211">
    <property type="entry name" value="ABC_TRANSPORTER_1"/>
    <property type="match status" value="1"/>
</dbReference>
<dbReference type="InterPro" id="IPR017871">
    <property type="entry name" value="ABC_transporter-like_CS"/>
</dbReference>
<dbReference type="FunFam" id="3.40.50.300:FF:000183">
    <property type="entry name" value="ABC transporter ATP-binding protein yjjK"/>
    <property type="match status" value="1"/>
</dbReference>
<dbReference type="HAMAP" id="MF_00847">
    <property type="entry name" value="EttA"/>
    <property type="match status" value="1"/>
</dbReference>
<evidence type="ECO:0000313" key="15">
    <source>
        <dbReference type="Proteomes" id="UP000001054"/>
    </source>
</evidence>
<proteinExistence type="inferred from homology"/>
<dbReference type="InterPro" id="IPR003593">
    <property type="entry name" value="AAA+_ATPase"/>
</dbReference>
<dbReference type="STRING" id="394.NGR_c21330"/>
<comment type="catalytic activity">
    <reaction evidence="12">
        <text>ATP + H2O = ADP + phosphate + H(+)</text>
        <dbReference type="Rhea" id="RHEA:13065"/>
        <dbReference type="ChEBI" id="CHEBI:15377"/>
        <dbReference type="ChEBI" id="CHEBI:15378"/>
        <dbReference type="ChEBI" id="CHEBI:30616"/>
        <dbReference type="ChEBI" id="CHEBI:43474"/>
        <dbReference type="ChEBI" id="CHEBI:456216"/>
    </reaction>
</comment>
<dbReference type="eggNOG" id="COG0488">
    <property type="taxonomic scope" value="Bacteria"/>
</dbReference>
<keyword evidence="15" id="KW-1185">Reference proteome</keyword>
<evidence type="ECO:0000259" key="13">
    <source>
        <dbReference type="PROSITE" id="PS50893"/>
    </source>
</evidence>
<dbReference type="GO" id="GO:0045900">
    <property type="term" value="P:negative regulation of translational elongation"/>
    <property type="evidence" value="ECO:0007669"/>
    <property type="project" value="UniProtKB-UniRule"/>
</dbReference>
<dbReference type="HOGENOM" id="CLU_000604_36_0_5"/>
<keyword evidence="9 12" id="KW-0810">Translation regulation</keyword>
<dbReference type="GO" id="GO:0005524">
    <property type="term" value="F:ATP binding"/>
    <property type="evidence" value="ECO:0007669"/>
    <property type="project" value="UniProtKB-UniRule"/>
</dbReference>
<evidence type="ECO:0000256" key="11">
    <source>
        <dbReference type="ARBA" id="ARBA00022917"/>
    </source>
</evidence>
<evidence type="ECO:0000256" key="7">
    <source>
        <dbReference type="ARBA" id="ARBA00022801"/>
    </source>
</evidence>
<keyword evidence="4 12" id="KW-0699">rRNA-binding</keyword>
<dbReference type="KEGG" id="rhi:NGR_c21330"/>
<evidence type="ECO:0000256" key="5">
    <source>
        <dbReference type="ARBA" id="ARBA00022737"/>
    </source>
</evidence>
<comment type="subcellular location">
    <subcellularLocation>
        <location evidence="12">Cytoplasm</location>
    </subcellularLocation>
    <text evidence="12">Associates with ribosomes and polysomes.</text>
</comment>
<feature type="binding site" evidence="12">
    <location>
        <begin position="39"/>
        <end position="46"/>
    </location>
    <ligand>
        <name>ATP</name>
        <dbReference type="ChEBI" id="CHEBI:30616"/>
        <label>1</label>
    </ligand>
</feature>
<feature type="domain" description="ABC transporter" evidence="13">
    <location>
        <begin position="7"/>
        <end position="253"/>
    </location>
</feature>
<dbReference type="NCBIfam" id="NF008775">
    <property type="entry name" value="PRK11819.1"/>
    <property type="match status" value="1"/>
</dbReference>
<sequence>MARQFIYHMAGLNKAYGNKKVLENIHLSFYPDAKIGILGPNGAGKSTVLRIMAGLDHEYTGEAWVADGATVGYLPQEPQLDAQKNVLENVMEGVAAKKAIIDRYNELMMNYSDETAEEGAKLQDIIDSQNLWDLDSQVEMAMDALRCPPGDAEVTNLSGGEKRRVALCKLLLSQPDLLLLDEPTNHLDAETIAWLEKHLREYPGAVLMITHDRYFLDNVTGWILELDRGRGIPYEGNYSAYLQAKAKRMAQEGREEATRQKAISREQEWIASSPKARQAKSKARIRAYDELVKAAADRRPGDAQIIIPVGERLGQVVIEAENISKGYDDQLLIEGLSFKLPPGGIVGVIGPNGAGKTTLFRMITGQEQPEEGAFRIGESVQLGYVDQSRDALDGNKTVWEEISGGNDVIKLGKHEVNSRAYCSSFNFKGGDQQQKVGTLSGGQRNRVHLAKMLKSGGNVILLDEPTNDLDTETLAALEDALENFAGCAVIISHDRMFLDRLATHILSFEGDSHVEWFEGNFEDYEKDKIRRLGPDSVNPKRVTYKRLTR</sequence>
<dbReference type="AlphaFoldDB" id="C3MEQ4"/>
<comment type="domain">
    <text evidence="12">The arm domain is inserted in the first ABC transporter domain. Probably contacts ribosomal protein L1.</text>
</comment>
<dbReference type="InterPro" id="IPR003439">
    <property type="entry name" value="ABC_transporter-like_ATP-bd"/>
</dbReference>
<keyword evidence="2 12" id="KW-0963">Cytoplasm</keyword>
<dbReference type="Pfam" id="PF00005">
    <property type="entry name" value="ABC_tran"/>
    <property type="match status" value="2"/>
</dbReference>
<dbReference type="GO" id="GO:0016887">
    <property type="term" value="F:ATP hydrolysis activity"/>
    <property type="evidence" value="ECO:0007669"/>
    <property type="project" value="UniProtKB-UniRule"/>
</dbReference>
<dbReference type="GO" id="GO:0019843">
    <property type="term" value="F:rRNA binding"/>
    <property type="evidence" value="ECO:0007669"/>
    <property type="project" value="UniProtKB-UniRule"/>
</dbReference>
<comment type="domain">
    <text evidence="12">The P-site tRNA interaction motif (PtIM domain) probably interacts with the P-site tRNA(fMet) as well as the 23S rRNA.</text>
</comment>
<keyword evidence="5 12" id="KW-0677">Repeat</keyword>
<evidence type="ECO:0000256" key="8">
    <source>
        <dbReference type="ARBA" id="ARBA00022840"/>
    </source>
</evidence>
<dbReference type="Pfam" id="PF12848">
    <property type="entry name" value="ABC_tran_Xtn"/>
    <property type="match status" value="1"/>
</dbReference>